<reference evidence="1" key="1">
    <citation type="submission" date="2023-10" db="EMBL/GenBank/DDBJ databases">
        <title>Genome assembly of Pristionchus species.</title>
        <authorList>
            <person name="Yoshida K."/>
            <person name="Sommer R.J."/>
        </authorList>
    </citation>
    <scope>NUCLEOTIDE SEQUENCE</scope>
    <source>
        <strain evidence="1">RS0144</strain>
    </source>
</reference>
<comment type="caution">
    <text evidence="1">The sequence shown here is derived from an EMBL/GenBank/DDBJ whole genome shotgun (WGS) entry which is preliminary data.</text>
</comment>
<feature type="non-terminal residue" evidence="1">
    <location>
        <position position="75"/>
    </location>
</feature>
<evidence type="ECO:0000313" key="1">
    <source>
        <dbReference type="EMBL" id="GMS84422.1"/>
    </source>
</evidence>
<protein>
    <recommendedName>
        <fullName evidence="3">Cytochrome P450</fullName>
    </recommendedName>
</protein>
<dbReference type="EMBL" id="BTSX01000002">
    <property type="protein sequence ID" value="GMS84422.1"/>
    <property type="molecule type" value="Genomic_DNA"/>
</dbReference>
<evidence type="ECO:0008006" key="3">
    <source>
        <dbReference type="Google" id="ProtNLM"/>
    </source>
</evidence>
<dbReference type="Proteomes" id="UP001432027">
    <property type="component" value="Unassembled WGS sequence"/>
</dbReference>
<sequence>SLFLLNDFIKNLLSWGTNVDTTILASPSLVIPSGNTFRENRVRFLIKYGRFVFHTLRFPPFLYNLGEKEIIDVSS</sequence>
<keyword evidence="2" id="KW-1185">Reference proteome</keyword>
<accession>A0AAV5SPH8</accession>
<gene>
    <name evidence="1" type="ORF">PENTCL1PPCAC_6597</name>
</gene>
<proteinExistence type="predicted"/>
<organism evidence="1 2">
    <name type="scientific">Pristionchus entomophagus</name>
    <dbReference type="NCBI Taxonomy" id="358040"/>
    <lineage>
        <taxon>Eukaryota</taxon>
        <taxon>Metazoa</taxon>
        <taxon>Ecdysozoa</taxon>
        <taxon>Nematoda</taxon>
        <taxon>Chromadorea</taxon>
        <taxon>Rhabditida</taxon>
        <taxon>Rhabditina</taxon>
        <taxon>Diplogasteromorpha</taxon>
        <taxon>Diplogasteroidea</taxon>
        <taxon>Neodiplogasteridae</taxon>
        <taxon>Pristionchus</taxon>
    </lineage>
</organism>
<name>A0AAV5SPH8_9BILA</name>
<feature type="non-terminal residue" evidence="1">
    <location>
        <position position="1"/>
    </location>
</feature>
<dbReference type="AlphaFoldDB" id="A0AAV5SPH8"/>
<evidence type="ECO:0000313" key="2">
    <source>
        <dbReference type="Proteomes" id="UP001432027"/>
    </source>
</evidence>